<evidence type="ECO:0000256" key="1">
    <source>
        <dbReference type="ARBA" id="ARBA00006525"/>
    </source>
</evidence>
<dbReference type="AlphaFoldDB" id="A0A378RIW7"/>
<dbReference type="Proteomes" id="UP000255024">
    <property type="component" value="Unassembled WGS sequence"/>
</dbReference>
<dbReference type="PANTHER" id="PTHR43022:SF1">
    <property type="entry name" value="PROTEIN SMF"/>
    <property type="match status" value="1"/>
</dbReference>
<protein>
    <submittedName>
        <fullName evidence="3">DNA protecting protein DprA</fullName>
    </submittedName>
</protein>
<dbReference type="RefSeq" id="WP_181816679.1">
    <property type="nucleotide sequence ID" value="NZ_CP068107.1"/>
</dbReference>
<reference evidence="3 4" key="1">
    <citation type="submission" date="2018-06" db="EMBL/GenBank/DDBJ databases">
        <authorList>
            <consortium name="Pathogen Informatics"/>
            <person name="Doyle S."/>
        </authorList>
    </citation>
    <scope>NUCLEOTIDE SEQUENCE [LARGE SCALE GENOMIC DNA]</scope>
    <source>
        <strain evidence="3 4">NCTC11179</strain>
    </source>
</reference>
<evidence type="ECO:0000259" key="2">
    <source>
        <dbReference type="Pfam" id="PF02481"/>
    </source>
</evidence>
<dbReference type="SUPFAM" id="SSF102405">
    <property type="entry name" value="MCP/YpsA-like"/>
    <property type="match status" value="1"/>
</dbReference>
<dbReference type="EMBL" id="UGQL01000001">
    <property type="protein sequence ID" value="STZ26962.1"/>
    <property type="molecule type" value="Genomic_DNA"/>
</dbReference>
<evidence type="ECO:0000313" key="4">
    <source>
        <dbReference type="Proteomes" id="UP000255024"/>
    </source>
</evidence>
<sequence length="322" mass="36020">MRTFDIVVFLQLKGLGRSTAFRLVEYYRLNNLKFSESSAIEFLHFYNHCKKQKVARALKDYLLEDFDFAINKANNLFEQSFKQGIGITSYYDSNYPVKLRSLIKNGKIDSPIILYYKGEIEKLNHMYSVAIIGTRDILPDGIVSGKRVAKTFANYNFNVVSGLALGCDTVAHQGALEASNGITTAVLAHGLDRVYPKENKELVEQILIRGGVVLSEYPVGTSVRGPQLVERDRIQAGLSDATIVIQTGIKGGTMHAVSTTIENNKLLYAITYKSEQMNLHEKVMGNQFLIEQRGAKALTSENIKSAIDTIVEYVKNKNYGSR</sequence>
<keyword evidence="4" id="KW-1185">Reference proteome</keyword>
<gene>
    <name evidence="3" type="primary">smf_1</name>
    <name evidence="3" type="ORF">NCTC11179_00489</name>
</gene>
<feature type="domain" description="Smf/DprA SLOG" evidence="2">
    <location>
        <begin position="88"/>
        <end position="301"/>
    </location>
</feature>
<dbReference type="InterPro" id="IPR003488">
    <property type="entry name" value="DprA"/>
</dbReference>
<accession>A0A378RIW7</accession>
<evidence type="ECO:0000313" key="3">
    <source>
        <dbReference type="EMBL" id="STZ26962.1"/>
    </source>
</evidence>
<dbReference type="Pfam" id="PF02481">
    <property type="entry name" value="DNA_processg_A"/>
    <property type="match status" value="1"/>
</dbReference>
<comment type="similarity">
    <text evidence="1">Belongs to the DprA/Smf family.</text>
</comment>
<organism evidence="3 4">
    <name type="scientific">Myroides odoratus</name>
    <name type="common">Flavobacterium odoratum</name>
    <dbReference type="NCBI Taxonomy" id="256"/>
    <lineage>
        <taxon>Bacteria</taxon>
        <taxon>Pseudomonadati</taxon>
        <taxon>Bacteroidota</taxon>
        <taxon>Flavobacteriia</taxon>
        <taxon>Flavobacteriales</taxon>
        <taxon>Flavobacteriaceae</taxon>
        <taxon>Myroides</taxon>
    </lineage>
</organism>
<proteinExistence type="inferred from homology"/>
<dbReference type="PANTHER" id="PTHR43022">
    <property type="entry name" value="PROTEIN SMF"/>
    <property type="match status" value="1"/>
</dbReference>
<dbReference type="InterPro" id="IPR057666">
    <property type="entry name" value="DrpA_SLOG"/>
</dbReference>
<name>A0A378RIW7_MYROD</name>
<dbReference type="Gene3D" id="3.40.50.450">
    <property type="match status" value="1"/>
</dbReference>
<dbReference type="GO" id="GO:0009294">
    <property type="term" value="P:DNA-mediated transformation"/>
    <property type="evidence" value="ECO:0007669"/>
    <property type="project" value="InterPro"/>
</dbReference>